<dbReference type="GeneID" id="78455865"/>
<dbReference type="GO" id="GO:0016747">
    <property type="term" value="F:acyltransferase activity, transferring groups other than amino-acyl groups"/>
    <property type="evidence" value="ECO:0007669"/>
    <property type="project" value="InterPro"/>
</dbReference>
<dbReference type="Pfam" id="PF00583">
    <property type="entry name" value="Acetyltransf_1"/>
    <property type="match status" value="1"/>
</dbReference>
<gene>
    <name evidence="2" type="primary">ysnE</name>
    <name evidence="2" type="ORF">NCTC12112_01296</name>
</gene>
<dbReference type="SUPFAM" id="SSF55729">
    <property type="entry name" value="Acyl-CoA N-acyltransferases (Nat)"/>
    <property type="match status" value="1"/>
</dbReference>
<dbReference type="KEGG" id="ful:C4N20_13645"/>
<protein>
    <submittedName>
        <fullName evidence="2">Uncharacterized N-acetyltransferase YsnE</fullName>
        <ecNumber evidence="2">2.3.1.-</ecNumber>
    </submittedName>
</protein>
<proteinExistence type="predicted"/>
<evidence type="ECO:0000313" key="3">
    <source>
        <dbReference type="Proteomes" id="UP000249008"/>
    </source>
</evidence>
<sequence length="150" mass="17426">MKYEHTDENDRNFLLLCDELILLFDQIIGDKEKDIDQKRFTKTNNIQDVIIAYEDNLPAGCVSFRKYDAESAEMKRLYVKKIYRKKGIAYTLIKMIEKSAKDKGYKYMVLETGESLEKAMSLYQKMGYTIIDNLGTYGGMGSSLLMKKKL</sequence>
<dbReference type="EC" id="2.3.1.-" evidence="2"/>
<reference evidence="2 3" key="1">
    <citation type="submission" date="2018-06" db="EMBL/GenBank/DDBJ databases">
        <authorList>
            <consortium name="Pathogen Informatics"/>
            <person name="Doyle S."/>
        </authorList>
    </citation>
    <scope>NUCLEOTIDE SEQUENCE [LARGE SCALE GENOMIC DNA]</scope>
    <source>
        <strain evidence="2 3">NCTC12112</strain>
    </source>
</reference>
<dbReference type="Proteomes" id="UP000249008">
    <property type="component" value="Chromosome 1"/>
</dbReference>
<dbReference type="AlphaFoldDB" id="A0AAX2J9E1"/>
<dbReference type="Gene3D" id="3.40.630.30">
    <property type="match status" value="1"/>
</dbReference>
<dbReference type="InterPro" id="IPR052777">
    <property type="entry name" value="Acetyltransferase_Enz"/>
</dbReference>
<evidence type="ECO:0000313" key="2">
    <source>
        <dbReference type="EMBL" id="SQJ02351.1"/>
    </source>
</evidence>
<dbReference type="EMBL" id="LS483487">
    <property type="protein sequence ID" value="SQJ02351.1"/>
    <property type="molecule type" value="Genomic_DNA"/>
</dbReference>
<dbReference type="InterPro" id="IPR016181">
    <property type="entry name" value="Acyl_CoA_acyltransferase"/>
</dbReference>
<dbReference type="RefSeq" id="WP_005977649.1">
    <property type="nucleotide sequence ID" value="NZ_CABKNW010000002.1"/>
</dbReference>
<dbReference type="CDD" id="cd04301">
    <property type="entry name" value="NAT_SF"/>
    <property type="match status" value="1"/>
</dbReference>
<organism evidence="2 3">
    <name type="scientific">Fusobacterium ulcerans</name>
    <dbReference type="NCBI Taxonomy" id="861"/>
    <lineage>
        <taxon>Bacteria</taxon>
        <taxon>Fusobacteriati</taxon>
        <taxon>Fusobacteriota</taxon>
        <taxon>Fusobacteriia</taxon>
        <taxon>Fusobacteriales</taxon>
        <taxon>Fusobacteriaceae</taxon>
        <taxon>Fusobacterium</taxon>
    </lineage>
</organism>
<keyword evidence="2" id="KW-0012">Acyltransferase</keyword>
<dbReference type="PANTHER" id="PTHR43305">
    <property type="entry name" value="FAMILY N-ACETYLTRANSFERASE, PUTATIVE (AFU_ORTHOLOGUE AFUA_2G01380)-RELATED"/>
    <property type="match status" value="1"/>
</dbReference>
<name>A0AAX2J9E1_9FUSO</name>
<dbReference type="InterPro" id="IPR000182">
    <property type="entry name" value="GNAT_dom"/>
</dbReference>
<evidence type="ECO:0000259" key="1">
    <source>
        <dbReference type="PROSITE" id="PS51186"/>
    </source>
</evidence>
<accession>A0AAX2J9E1</accession>
<feature type="domain" description="N-acetyltransferase" evidence="1">
    <location>
        <begin position="1"/>
        <end position="150"/>
    </location>
</feature>
<keyword evidence="2" id="KW-0808">Transferase</keyword>
<dbReference type="PANTHER" id="PTHR43305:SF1">
    <property type="entry name" value="FAMILY N-ACETYLTRANSFERASE, PUTATIVE (AFU_ORTHOLOGUE AFUA_2G01380)-RELATED"/>
    <property type="match status" value="1"/>
</dbReference>
<dbReference type="PROSITE" id="PS51186">
    <property type="entry name" value="GNAT"/>
    <property type="match status" value="1"/>
</dbReference>